<keyword evidence="1" id="KW-0472">Membrane</keyword>
<feature type="transmembrane region" description="Helical" evidence="1">
    <location>
        <begin position="263"/>
        <end position="283"/>
    </location>
</feature>
<dbReference type="GO" id="GO:0016020">
    <property type="term" value="C:membrane"/>
    <property type="evidence" value="ECO:0007669"/>
    <property type="project" value="InterPro"/>
</dbReference>
<keyword evidence="1" id="KW-1133">Transmembrane helix</keyword>
<feature type="transmembrane region" description="Helical" evidence="1">
    <location>
        <begin position="223"/>
        <end position="243"/>
    </location>
</feature>
<feature type="transmembrane region" description="Helical" evidence="1">
    <location>
        <begin position="156"/>
        <end position="177"/>
    </location>
</feature>
<protein>
    <recommendedName>
        <fullName evidence="2">EamA domain-containing protein</fullName>
    </recommendedName>
</protein>
<dbReference type="Pfam" id="PF00892">
    <property type="entry name" value="EamA"/>
    <property type="match status" value="1"/>
</dbReference>
<feature type="transmembrane region" description="Helical" evidence="1">
    <location>
        <begin position="41"/>
        <end position="62"/>
    </location>
</feature>
<dbReference type="InterPro" id="IPR037185">
    <property type="entry name" value="EmrE-like"/>
</dbReference>
<evidence type="ECO:0000256" key="1">
    <source>
        <dbReference type="SAM" id="Phobius"/>
    </source>
</evidence>
<evidence type="ECO:0000259" key="2">
    <source>
        <dbReference type="Pfam" id="PF00892"/>
    </source>
</evidence>
<evidence type="ECO:0000313" key="4">
    <source>
        <dbReference type="Proteomes" id="UP000177152"/>
    </source>
</evidence>
<gene>
    <name evidence="3" type="ORF">A2633_04610</name>
</gene>
<feature type="domain" description="EamA" evidence="2">
    <location>
        <begin position="8"/>
        <end position="141"/>
    </location>
</feature>
<organism evidence="3 4">
    <name type="scientific">Candidatus Sungbacteria bacterium RIFCSPHIGHO2_01_FULL_47_32</name>
    <dbReference type="NCBI Taxonomy" id="1802264"/>
    <lineage>
        <taxon>Bacteria</taxon>
        <taxon>Candidatus Sungiibacteriota</taxon>
    </lineage>
</organism>
<feature type="transmembrane region" description="Helical" evidence="1">
    <location>
        <begin position="183"/>
        <end position="202"/>
    </location>
</feature>
<proteinExistence type="predicted"/>
<dbReference type="AlphaFoldDB" id="A0A1G2K2H1"/>
<name>A0A1G2K2H1_9BACT</name>
<dbReference type="InterPro" id="IPR000620">
    <property type="entry name" value="EamA_dom"/>
</dbReference>
<feature type="transmembrane region" description="Helical" evidence="1">
    <location>
        <begin position="68"/>
        <end position="89"/>
    </location>
</feature>
<comment type="caution">
    <text evidence="3">The sequence shown here is derived from an EMBL/GenBank/DDBJ whole genome shotgun (WGS) entry which is preliminary data.</text>
</comment>
<feature type="transmembrane region" description="Helical" evidence="1">
    <location>
        <begin position="127"/>
        <end position="144"/>
    </location>
</feature>
<evidence type="ECO:0000313" key="3">
    <source>
        <dbReference type="EMBL" id="OGZ93607.1"/>
    </source>
</evidence>
<dbReference type="PANTHER" id="PTHR22911">
    <property type="entry name" value="ACYL-MALONYL CONDENSING ENZYME-RELATED"/>
    <property type="match status" value="1"/>
</dbReference>
<accession>A0A1G2K2H1</accession>
<sequence length="313" mass="34199">MPFLFSNWILVAIFAYFLHAGNVIMDKILLKEHHISNPFSYAFYGGIWGGLACILIPFASFFVPSVSVLLLAFLSGGASIAALMFFYSAMKEGEPSRISTLLGGLSPVFVFFLSFLFFGTFIEGFDLVAFFILILGGVIVTYEPHQHSGRRRSTRIALVVLAAFCFALTYVSARAVFNSTPFLTGFIWTRFGACVASLLLLLHPSLRKNIFSWSPRRSSHTSGLFVTNKLAAAGGFFLLSYSISLIPFASPEKVSIVNAMQGIEYVFVFLLALFLSVSYPAVISEHIDAKTILLKITAVLCVAGGLILLAFGS</sequence>
<dbReference type="SUPFAM" id="SSF103481">
    <property type="entry name" value="Multidrug resistance efflux transporter EmrE"/>
    <property type="match status" value="1"/>
</dbReference>
<keyword evidence="1" id="KW-0812">Transmembrane</keyword>
<feature type="transmembrane region" description="Helical" evidence="1">
    <location>
        <begin position="101"/>
        <end position="121"/>
    </location>
</feature>
<dbReference type="PANTHER" id="PTHR22911:SF137">
    <property type="entry name" value="SOLUTE CARRIER FAMILY 35 MEMBER G2-RELATED"/>
    <property type="match status" value="1"/>
</dbReference>
<feature type="transmembrane region" description="Helical" evidence="1">
    <location>
        <begin position="292"/>
        <end position="311"/>
    </location>
</feature>
<reference evidence="3 4" key="1">
    <citation type="journal article" date="2016" name="Nat. Commun.">
        <title>Thousands of microbial genomes shed light on interconnected biogeochemical processes in an aquifer system.</title>
        <authorList>
            <person name="Anantharaman K."/>
            <person name="Brown C.T."/>
            <person name="Hug L.A."/>
            <person name="Sharon I."/>
            <person name="Castelle C.J."/>
            <person name="Probst A.J."/>
            <person name="Thomas B.C."/>
            <person name="Singh A."/>
            <person name="Wilkins M.J."/>
            <person name="Karaoz U."/>
            <person name="Brodie E.L."/>
            <person name="Williams K.H."/>
            <person name="Hubbard S.S."/>
            <person name="Banfield J.F."/>
        </authorList>
    </citation>
    <scope>NUCLEOTIDE SEQUENCE [LARGE SCALE GENOMIC DNA]</scope>
</reference>
<dbReference type="EMBL" id="MHQC01000056">
    <property type="protein sequence ID" value="OGZ93607.1"/>
    <property type="molecule type" value="Genomic_DNA"/>
</dbReference>
<dbReference type="Proteomes" id="UP000177152">
    <property type="component" value="Unassembled WGS sequence"/>
</dbReference>
<feature type="transmembrane region" description="Helical" evidence="1">
    <location>
        <begin position="6"/>
        <end position="29"/>
    </location>
</feature>